<evidence type="ECO:0000256" key="4">
    <source>
        <dbReference type="ARBA" id="ARBA00023237"/>
    </source>
</evidence>
<keyword evidence="4" id="KW-0998">Cell outer membrane</keyword>
<keyword evidence="3" id="KW-0574">Periplasm</keyword>
<dbReference type="GO" id="GO:0042597">
    <property type="term" value="C:periplasmic space"/>
    <property type="evidence" value="ECO:0007669"/>
    <property type="project" value="UniProtKB-SubCell"/>
</dbReference>
<evidence type="ECO:0000313" key="5">
    <source>
        <dbReference type="EMBL" id="SMG21407.1"/>
    </source>
</evidence>
<sequence length="200" mass="22302">MKRSGFTLVEVLVVLALVGVMATCAIAPMVHITGNLRDAQSNWGDRSAVEDSFRLIFRDVRSVLIAPSQTYCIAKRRDLMGGKADDFLAVATGSMLKTSFIPGTVVYGLIREDSLGMKQRIPGLYRWIYKGKRPDDLDLKAGLDRDVADMVLPYVDSFRVEVYNGKEWLGDYSGSVPPGIKLIVVRKGETYEFVDWFPSI</sequence>
<dbReference type="InterPro" id="IPR045584">
    <property type="entry name" value="Pilin-like"/>
</dbReference>
<organism evidence="5 6">
    <name type="scientific">Dethiosulfovibrio salsuginis</name>
    <dbReference type="NCBI Taxonomy" id="561720"/>
    <lineage>
        <taxon>Bacteria</taxon>
        <taxon>Thermotogati</taxon>
        <taxon>Synergistota</taxon>
        <taxon>Synergistia</taxon>
        <taxon>Synergistales</taxon>
        <taxon>Dethiosulfovibrionaceae</taxon>
        <taxon>Dethiosulfovibrio</taxon>
    </lineage>
</organism>
<dbReference type="NCBIfam" id="TIGR02532">
    <property type="entry name" value="IV_pilin_GFxxxE"/>
    <property type="match status" value="1"/>
</dbReference>
<dbReference type="InterPro" id="IPR012902">
    <property type="entry name" value="N_methyl_site"/>
</dbReference>
<protein>
    <submittedName>
        <fullName evidence="5">Prepilin-type N-terminal cleavage/methylation domain-containing protein</fullName>
    </submittedName>
</protein>
<dbReference type="EMBL" id="FXBB01000007">
    <property type="protein sequence ID" value="SMG21407.1"/>
    <property type="molecule type" value="Genomic_DNA"/>
</dbReference>
<evidence type="ECO:0000256" key="1">
    <source>
        <dbReference type="ARBA" id="ARBA00004203"/>
    </source>
</evidence>
<dbReference type="Pfam" id="PF07963">
    <property type="entry name" value="N_methyl"/>
    <property type="match status" value="1"/>
</dbReference>
<dbReference type="OrthoDB" id="4694at2"/>
<dbReference type="GO" id="GO:0009279">
    <property type="term" value="C:cell outer membrane"/>
    <property type="evidence" value="ECO:0007669"/>
    <property type="project" value="UniProtKB-SubCell"/>
</dbReference>
<dbReference type="Proteomes" id="UP000193355">
    <property type="component" value="Unassembled WGS sequence"/>
</dbReference>
<gene>
    <name evidence="5" type="ORF">SAMN06275492_10752</name>
</gene>
<keyword evidence="4" id="KW-0472">Membrane</keyword>
<evidence type="ECO:0000313" key="6">
    <source>
        <dbReference type="Proteomes" id="UP000193355"/>
    </source>
</evidence>
<name>A0A1X7J175_9BACT</name>
<keyword evidence="6" id="KW-1185">Reference proteome</keyword>
<dbReference type="STRING" id="561720.SAMN06275492_10752"/>
<dbReference type="SUPFAM" id="SSF54523">
    <property type="entry name" value="Pili subunits"/>
    <property type="match status" value="1"/>
</dbReference>
<reference evidence="6" key="1">
    <citation type="submission" date="2017-04" db="EMBL/GenBank/DDBJ databases">
        <authorList>
            <person name="Varghese N."/>
            <person name="Submissions S."/>
        </authorList>
    </citation>
    <scope>NUCLEOTIDE SEQUENCE [LARGE SCALE GENOMIC DNA]</scope>
    <source>
        <strain evidence="6">USBA 82</strain>
    </source>
</reference>
<dbReference type="AlphaFoldDB" id="A0A1X7J175"/>
<comment type="subcellular location">
    <subcellularLocation>
        <location evidence="1">Cell outer membrane</location>
        <topology evidence="1">Single-pass membrane protein</topology>
    </subcellularLocation>
    <subcellularLocation>
        <location evidence="2">Periplasm</location>
    </subcellularLocation>
</comment>
<accession>A0A1X7J175</accession>
<dbReference type="RefSeq" id="WP_085544115.1">
    <property type="nucleotide sequence ID" value="NZ_FXBB01000007.1"/>
</dbReference>
<evidence type="ECO:0000256" key="2">
    <source>
        <dbReference type="ARBA" id="ARBA00004418"/>
    </source>
</evidence>
<proteinExistence type="predicted"/>
<evidence type="ECO:0000256" key="3">
    <source>
        <dbReference type="ARBA" id="ARBA00022764"/>
    </source>
</evidence>